<dbReference type="GO" id="GO:0020037">
    <property type="term" value="F:heme binding"/>
    <property type="evidence" value="ECO:0007669"/>
    <property type="project" value="InterPro"/>
</dbReference>
<feature type="binding site" description="axial binding residue" evidence="5">
    <location>
        <position position="413"/>
    </location>
    <ligand>
        <name>heme</name>
        <dbReference type="ChEBI" id="CHEBI:30413"/>
    </ligand>
    <ligandPart>
        <name>Fe</name>
        <dbReference type="ChEBI" id="CHEBI:18248"/>
    </ligandPart>
</feature>
<dbReference type="SUPFAM" id="SSF48264">
    <property type="entry name" value="Cytochrome P450"/>
    <property type="match status" value="1"/>
</dbReference>
<evidence type="ECO:0000256" key="6">
    <source>
        <dbReference type="RuleBase" id="RU000461"/>
    </source>
</evidence>
<dbReference type="EMBL" id="KN832902">
    <property type="protein sequence ID" value="KIM92958.1"/>
    <property type="molecule type" value="Genomic_DNA"/>
</dbReference>
<dbReference type="GO" id="GO:0004497">
    <property type="term" value="F:monooxygenase activity"/>
    <property type="evidence" value="ECO:0007669"/>
    <property type="project" value="UniProtKB-KW"/>
</dbReference>
<dbReference type="InterPro" id="IPR017972">
    <property type="entry name" value="Cyt_P450_CS"/>
</dbReference>
<evidence type="ECO:0000313" key="8">
    <source>
        <dbReference type="EMBL" id="KIM92958.1"/>
    </source>
</evidence>
<dbReference type="PRINTS" id="PR00465">
    <property type="entry name" value="EP450IV"/>
</dbReference>
<keyword evidence="3 5" id="KW-0479">Metal-binding</keyword>
<protein>
    <recommendedName>
        <fullName evidence="10">Cytochrome P450</fullName>
    </recommendedName>
</protein>
<dbReference type="InterPro" id="IPR002403">
    <property type="entry name" value="Cyt_P450_E_grp-IV"/>
</dbReference>
<dbReference type="InParanoid" id="A0A0C3C253"/>
<evidence type="ECO:0000256" key="4">
    <source>
        <dbReference type="ARBA" id="ARBA00023004"/>
    </source>
</evidence>
<gene>
    <name evidence="8" type="ORF">OIDMADRAFT_138698</name>
</gene>
<dbReference type="AlphaFoldDB" id="A0A0C3C253"/>
<evidence type="ECO:0000256" key="2">
    <source>
        <dbReference type="ARBA" id="ARBA00010617"/>
    </source>
</evidence>
<dbReference type="InterPro" id="IPR001128">
    <property type="entry name" value="Cyt_P450"/>
</dbReference>
<accession>A0A0C3C253</accession>
<keyword evidence="7" id="KW-0732">Signal</keyword>
<sequence>MKFLRPICQLAGCLLLILLATKKVRNVIISVRSPLSKIPGPWYATLTTMHLRWGFATGNVWKMAEAAHKQYGPIVRLGPRQVWVADKECMKQILVSIDLPKVAMYAEISRDRHNPDNANHYGTEIDLMEDLHKVALDIMGECSFGKSFGQINPDKKAEVGVEDHIWKSIPRAIFAGLAKRYQNVYLKRLFRTLGINIEFDWPVQMITAIDHIVQRRRVNSEDSRPDLLQHMITEGKNPADDTRMSTRQIVDQMSEVLLAGTETTSGTIACLFLEVVRNPDVKAKLLASLPILKPDDPIITSKEIRNTEQYKYLNACIQENLRLHPIASEMGRRTGNEWVSLGGHEFPPHTVVSASYRALHRNSKYWPQPLRFWPERWLEGDDRDGAPEPELVLPSLTSSMNAYFPFSAGKHSCIGINFAWAEMRMVAANFLTRFDLEEVIGQDVDFRQFITMQFKTGSWKVTVKPRAEIIQDFPSWLALTEAAGSL</sequence>
<dbReference type="STRING" id="913774.A0A0C3C253"/>
<evidence type="ECO:0000256" key="7">
    <source>
        <dbReference type="SAM" id="SignalP"/>
    </source>
</evidence>
<keyword evidence="9" id="KW-1185">Reference proteome</keyword>
<dbReference type="GO" id="GO:0005506">
    <property type="term" value="F:iron ion binding"/>
    <property type="evidence" value="ECO:0007669"/>
    <property type="project" value="InterPro"/>
</dbReference>
<organism evidence="8 9">
    <name type="scientific">Oidiodendron maius (strain Zn)</name>
    <dbReference type="NCBI Taxonomy" id="913774"/>
    <lineage>
        <taxon>Eukaryota</taxon>
        <taxon>Fungi</taxon>
        <taxon>Dikarya</taxon>
        <taxon>Ascomycota</taxon>
        <taxon>Pezizomycotina</taxon>
        <taxon>Leotiomycetes</taxon>
        <taxon>Leotiomycetes incertae sedis</taxon>
        <taxon>Myxotrichaceae</taxon>
        <taxon>Oidiodendron</taxon>
    </lineage>
</organism>
<keyword evidence="5 6" id="KW-0349">Heme</keyword>
<dbReference type="Gene3D" id="1.10.630.10">
    <property type="entry name" value="Cytochrome P450"/>
    <property type="match status" value="1"/>
</dbReference>
<dbReference type="InterPro" id="IPR050121">
    <property type="entry name" value="Cytochrome_P450_monoxygenase"/>
</dbReference>
<dbReference type="Proteomes" id="UP000054321">
    <property type="component" value="Unassembled WGS sequence"/>
</dbReference>
<dbReference type="PANTHER" id="PTHR24305:SF232">
    <property type="entry name" value="P450, PUTATIVE (EUROFUNG)-RELATED"/>
    <property type="match status" value="1"/>
</dbReference>
<reference evidence="8 9" key="1">
    <citation type="submission" date="2014-04" db="EMBL/GenBank/DDBJ databases">
        <authorList>
            <consortium name="DOE Joint Genome Institute"/>
            <person name="Kuo A."/>
            <person name="Martino E."/>
            <person name="Perotto S."/>
            <person name="Kohler A."/>
            <person name="Nagy L.G."/>
            <person name="Floudas D."/>
            <person name="Copeland A."/>
            <person name="Barry K.W."/>
            <person name="Cichocki N."/>
            <person name="Veneault-Fourrey C."/>
            <person name="LaButti K."/>
            <person name="Lindquist E.A."/>
            <person name="Lipzen A."/>
            <person name="Lundell T."/>
            <person name="Morin E."/>
            <person name="Murat C."/>
            <person name="Sun H."/>
            <person name="Tunlid A."/>
            <person name="Henrissat B."/>
            <person name="Grigoriev I.V."/>
            <person name="Hibbett D.S."/>
            <person name="Martin F."/>
            <person name="Nordberg H.P."/>
            <person name="Cantor M.N."/>
            <person name="Hua S.X."/>
        </authorList>
    </citation>
    <scope>NUCLEOTIDE SEQUENCE [LARGE SCALE GENOMIC DNA]</scope>
    <source>
        <strain evidence="8 9">Zn</strain>
    </source>
</reference>
<dbReference type="GO" id="GO:0016705">
    <property type="term" value="F:oxidoreductase activity, acting on paired donors, with incorporation or reduction of molecular oxygen"/>
    <property type="evidence" value="ECO:0007669"/>
    <property type="project" value="InterPro"/>
</dbReference>
<evidence type="ECO:0000256" key="3">
    <source>
        <dbReference type="ARBA" id="ARBA00022723"/>
    </source>
</evidence>
<name>A0A0C3C253_OIDMZ</name>
<evidence type="ECO:0000313" key="9">
    <source>
        <dbReference type="Proteomes" id="UP000054321"/>
    </source>
</evidence>
<dbReference type="PRINTS" id="PR00385">
    <property type="entry name" value="P450"/>
</dbReference>
<dbReference type="PANTHER" id="PTHR24305">
    <property type="entry name" value="CYTOCHROME P450"/>
    <property type="match status" value="1"/>
</dbReference>
<feature type="signal peptide" evidence="7">
    <location>
        <begin position="1"/>
        <end position="26"/>
    </location>
</feature>
<dbReference type="InterPro" id="IPR036396">
    <property type="entry name" value="Cyt_P450_sf"/>
</dbReference>
<dbReference type="HOGENOM" id="CLU_001570_14_2_1"/>
<evidence type="ECO:0008006" key="10">
    <source>
        <dbReference type="Google" id="ProtNLM"/>
    </source>
</evidence>
<comment type="similarity">
    <text evidence="2 6">Belongs to the cytochrome P450 family.</text>
</comment>
<keyword evidence="6" id="KW-0503">Monooxygenase</keyword>
<comment type="cofactor">
    <cofactor evidence="1 5">
        <name>heme</name>
        <dbReference type="ChEBI" id="CHEBI:30413"/>
    </cofactor>
</comment>
<dbReference type="OrthoDB" id="655030at2759"/>
<evidence type="ECO:0000256" key="1">
    <source>
        <dbReference type="ARBA" id="ARBA00001971"/>
    </source>
</evidence>
<keyword evidence="4 5" id="KW-0408">Iron</keyword>
<proteinExistence type="inferred from homology"/>
<reference evidence="9" key="2">
    <citation type="submission" date="2015-01" db="EMBL/GenBank/DDBJ databases">
        <title>Evolutionary Origins and Diversification of the Mycorrhizal Mutualists.</title>
        <authorList>
            <consortium name="DOE Joint Genome Institute"/>
            <consortium name="Mycorrhizal Genomics Consortium"/>
            <person name="Kohler A."/>
            <person name="Kuo A."/>
            <person name="Nagy L.G."/>
            <person name="Floudas D."/>
            <person name="Copeland A."/>
            <person name="Barry K.W."/>
            <person name="Cichocki N."/>
            <person name="Veneault-Fourrey C."/>
            <person name="LaButti K."/>
            <person name="Lindquist E.A."/>
            <person name="Lipzen A."/>
            <person name="Lundell T."/>
            <person name="Morin E."/>
            <person name="Murat C."/>
            <person name="Riley R."/>
            <person name="Ohm R."/>
            <person name="Sun H."/>
            <person name="Tunlid A."/>
            <person name="Henrissat B."/>
            <person name="Grigoriev I.V."/>
            <person name="Hibbett D.S."/>
            <person name="Martin F."/>
        </authorList>
    </citation>
    <scope>NUCLEOTIDE SEQUENCE [LARGE SCALE GENOMIC DNA]</scope>
    <source>
        <strain evidence="9">Zn</strain>
    </source>
</reference>
<keyword evidence="6" id="KW-0560">Oxidoreductase</keyword>
<feature type="chain" id="PRO_5002162025" description="Cytochrome P450" evidence="7">
    <location>
        <begin position="27"/>
        <end position="486"/>
    </location>
</feature>
<dbReference type="PROSITE" id="PS00086">
    <property type="entry name" value="CYTOCHROME_P450"/>
    <property type="match status" value="1"/>
</dbReference>
<dbReference type="Pfam" id="PF00067">
    <property type="entry name" value="p450"/>
    <property type="match status" value="1"/>
</dbReference>
<evidence type="ECO:0000256" key="5">
    <source>
        <dbReference type="PIRSR" id="PIRSR602403-1"/>
    </source>
</evidence>